<reference evidence="2" key="1">
    <citation type="submission" date="2023-03" db="UniProtKB">
        <authorList>
            <consortium name="EnsemblPlants"/>
        </authorList>
    </citation>
    <scope>IDENTIFICATION</scope>
</reference>
<proteinExistence type="predicted"/>
<sequence length="106" mass="12239">MVLVLILVESVFYCIFHNFECNLNNSNVLIYFSISSSANKRSYEAQFVDLEVKQRSYVLTILIAQNNIVHSHYCCKDLWNSKQELEAIYVVNDGGVNYGTVYDSIR</sequence>
<protein>
    <submittedName>
        <fullName evidence="2">Uncharacterized protein</fullName>
    </submittedName>
</protein>
<feature type="chain" id="PRO_5039924740" evidence="1">
    <location>
        <begin position="17"/>
        <end position="106"/>
    </location>
</feature>
<dbReference type="Gramene" id="MELO3C029372.2.1">
    <property type="protein sequence ID" value="MELO3C029372.2.1"/>
    <property type="gene ID" value="MELO3C029372.2"/>
</dbReference>
<organism evidence="2">
    <name type="scientific">Cucumis melo</name>
    <name type="common">Muskmelon</name>
    <dbReference type="NCBI Taxonomy" id="3656"/>
    <lineage>
        <taxon>Eukaryota</taxon>
        <taxon>Viridiplantae</taxon>
        <taxon>Streptophyta</taxon>
        <taxon>Embryophyta</taxon>
        <taxon>Tracheophyta</taxon>
        <taxon>Spermatophyta</taxon>
        <taxon>Magnoliopsida</taxon>
        <taxon>eudicotyledons</taxon>
        <taxon>Gunneridae</taxon>
        <taxon>Pentapetalae</taxon>
        <taxon>rosids</taxon>
        <taxon>fabids</taxon>
        <taxon>Cucurbitales</taxon>
        <taxon>Cucurbitaceae</taxon>
        <taxon>Benincaseae</taxon>
        <taxon>Cucumis</taxon>
    </lineage>
</organism>
<name>A0A9I9E6G2_CUCME</name>
<dbReference type="AlphaFoldDB" id="A0A9I9E6G2"/>
<evidence type="ECO:0000313" key="2">
    <source>
        <dbReference type="EnsemblPlants" id="MELO3C029372.2.1"/>
    </source>
</evidence>
<dbReference type="EnsemblPlants" id="MELO3C029372.2.1">
    <property type="protein sequence ID" value="MELO3C029372.2.1"/>
    <property type="gene ID" value="MELO3C029372.2"/>
</dbReference>
<feature type="signal peptide" evidence="1">
    <location>
        <begin position="1"/>
        <end position="16"/>
    </location>
</feature>
<accession>A0A9I9E6G2</accession>
<keyword evidence="1" id="KW-0732">Signal</keyword>
<evidence type="ECO:0000256" key="1">
    <source>
        <dbReference type="SAM" id="SignalP"/>
    </source>
</evidence>